<dbReference type="OrthoDB" id="544608at2759"/>
<organism evidence="2 3">
    <name type="scientific">Chlorella vulgaris</name>
    <name type="common">Green alga</name>
    <dbReference type="NCBI Taxonomy" id="3077"/>
    <lineage>
        <taxon>Eukaryota</taxon>
        <taxon>Viridiplantae</taxon>
        <taxon>Chlorophyta</taxon>
        <taxon>core chlorophytes</taxon>
        <taxon>Trebouxiophyceae</taxon>
        <taxon>Chlorellales</taxon>
        <taxon>Chlorellaceae</taxon>
        <taxon>Chlorella clade</taxon>
        <taxon>Chlorella</taxon>
    </lineage>
</organism>
<evidence type="ECO:0000313" key="2">
    <source>
        <dbReference type="EMBL" id="KAI3430747.1"/>
    </source>
</evidence>
<evidence type="ECO:0008006" key="4">
    <source>
        <dbReference type="Google" id="ProtNLM"/>
    </source>
</evidence>
<proteinExistence type="predicted"/>
<comment type="caution">
    <text evidence="2">The sequence shown here is derived from an EMBL/GenBank/DDBJ whole genome shotgun (WGS) entry which is preliminary data.</text>
</comment>
<dbReference type="EMBL" id="SIDB01000007">
    <property type="protein sequence ID" value="KAI3430747.1"/>
    <property type="molecule type" value="Genomic_DNA"/>
</dbReference>
<reference evidence="2" key="2">
    <citation type="submission" date="2020-11" db="EMBL/GenBank/DDBJ databases">
        <authorList>
            <person name="Cecchin M."/>
            <person name="Marcolungo L."/>
            <person name="Rossato M."/>
            <person name="Girolomoni L."/>
            <person name="Cosentino E."/>
            <person name="Cuine S."/>
            <person name="Li-Beisson Y."/>
            <person name="Delledonne M."/>
            <person name="Ballottari M."/>
        </authorList>
    </citation>
    <scope>NUCLEOTIDE SEQUENCE</scope>
    <source>
        <strain evidence="2">211/11P</strain>
        <tissue evidence="2">Whole cell</tissue>
    </source>
</reference>
<dbReference type="Proteomes" id="UP001055712">
    <property type="component" value="Unassembled WGS sequence"/>
</dbReference>
<evidence type="ECO:0000256" key="1">
    <source>
        <dbReference type="SAM" id="MobiDB-lite"/>
    </source>
</evidence>
<dbReference type="PANTHER" id="PTHR34407">
    <property type="entry name" value="EXPRESSED PROTEIN"/>
    <property type="match status" value="1"/>
</dbReference>
<accession>A0A9D4TNY0</accession>
<dbReference type="SUPFAM" id="SSF52266">
    <property type="entry name" value="SGNH hydrolase"/>
    <property type="match status" value="1"/>
</dbReference>
<dbReference type="CDD" id="cd00229">
    <property type="entry name" value="SGNH_hydrolase"/>
    <property type="match status" value="1"/>
</dbReference>
<sequence>MAAVLAVASLREYAEGRLDKYAPPAASGVWARRSPPPDPIADLRGRLRIPWTEVLREEERHRGMSFYGSGGRVRRLGQRLLDGQPITVHMIGGSITAHGLYPSLLMSWINSSFPHAGHRLMNHAMPASTSSYMAPCFECLVTQEADLVVVEMTLNDRVVHSFDSPDRRAYEQLVRKALRLPSRPAVLLLHSYAWYYAFGDGATGGLFYPITEGHLTMLSQYYDVPALSVRTATWRLMQAGIQGFSTSRLLVPGHIAPATGREIPLAAPKMRPHYYFEDVVHPAKRGFMVLAELLVAALARGVEDAAFGRPLDPRPKPQLQDTRLPHMIPHSTDQRTTFCAMQRAFKPVVDRSEGFKYRPERPESTDFVGQKWAWSGRAPGDWAELVIDTRDLPPVAANSSSDGSSSGSNAAEPRLPAAEAVETQGGRSAQGGRGDGGGGGGSGGRGSGVVYLVRLRSYEGMGTARVECVSGCSCDPSTVVNSWAVATSVFEAFSFQATQHQRCRVRVTIVNTDGVAADQLQKVVLVAALVAHSCSYLAD</sequence>
<feature type="compositionally biased region" description="Gly residues" evidence="1">
    <location>
        <begin position="428"/>
        <end position="444"/>
    </location>
</feature>
<evidence type="ECO:0000313" key="3">
    <source>
        <dbReference type="Proteomes" id="UP001055712"/>
    </source>
</evidence>
<reference evidence="2" key="1">
    <citation type="journal article" date="2019" name="Plant J.">
        <title>Chlorella vulgaris genome assembly and annotation reveals the molecular basis for metabolic acclimation to high light conditions.</title>
        <authorList>
            <person name="Cecchin M."/>
            <person name="Marcolungo L."/>
            <person name="Rossato M."/>
            <person name="Girolomoni L."/>
            <person name="Cosentino E."/>
            <person name="Cuine S."/>
            <person name="Li-Beisson Y."/>
            <person name="Delledonne M."/>
            <person name="Ballottari M."/>
        </authorList>
    </citation>
    <scope>NUCLEOTIDE SEQUENCE</scope>
    <source>
        <strain evidence="2">211/11P</strain>
    </source>
</reference>
<name>A0A9D4TNY0_CHLVU</name>
<gene>
    <name evidence="2" type="ORF">D9Q98_009159</name>
</gene>
<dbReference type="InterPro" id="IPR036514">
    <property type="entry name" value="SGNH_hydro_sf"/>
</dbReference>
<dbReference type="AlphaFoldDB" id="A0A9D4TNY0"/>
<dbReference type="Gene3D" id="3.40.50.1110">
    <property type="entry name" value="SGNH hydrolase"/>
    <property type="match status" value="1"/>
</dbReference>
<feature type="compositionally biased region" description="Low complexity" evidence="1">
    <location>
        <begin position="396"/>
        <end position="411"/>
    </location>
</feature>
<keyword evidence="3" id="KW-1185">Reference proteome</keyword>
<feature type="region of interest" description="Disordered" evidence="1">
    <location>
        <begin position="393"/>
        <end position="444"/>
    </location>
</feature>
<protein>
    <recommendedName>
        <fullName evidence="4">SGNH hydrolase-type esterase domain-containing protein</fullName>
    </recommendedName>
</protein>
<dbReference type="PANTHER" id="PTHR34407:SF1">
    <property type="entry name" value="SGNH HYDROLASE-TYPE ESTERASE DOMAIN-CONTAINING PROTEIN"/>
    <property type="match status" value="1"/>
</dbReference>